<evidence type="ECO:0000313" key="2">
    <source>
        <dbReference type="Proteomes" id="UP000520156"/>
    </source>
</evidence>
<keyword evidence="2" id="KW-1185">Reference proteome</keyword>
<reference evidence="1 2" key="1">
    <citation type="submission" date="2020-08" db="EMBL/GenBank/DDBJ databases">
        <title>The genome sequence of Novosphingobium flavum 4Y4.</title>
        <authorList>
            <person name="Liu Y."/>
        </authorList>
    </citation>
    <scope>NUCLEOTIDE SEQUENCE [LARGE SCALE GENOMIC DNA]</scope>
    <source>
        <strain evidence="1 2">4Y4</strain>
    </source>
</reference>
<dbReference type="Gene3D" id="3.40.50.150">
    <property type="entry name" value="Vaccinia Virus protein VP39"/>
    <property type="match status" value="1"/>
</dbReference>
<dbReference type="EMBL" id="JACLAU010000004">
    <property type="protein sequence ID" value="MBC2650931.1"/>
    <property type="molecule type" value="Genomic_DNA"/>
</dbReference>
<dbReference type="Pfam" id="PF13489">
    <property type="entry name" value="Methyltransf_23"/>
    <property type="match status" value="1"/>
</dbReference>
<comment type="caution">
    <text evidence="1">The sequence shown here is derived from an EMBL/GenBank/DDBJ whole genome shotgun (WGS) entry which is preliminary data.</text>
</comment>
<proteinExistence type="predicted"/>
<dbReference type="GO" id="GO:0008168">
    <property type="term" value="F:methyltransferase activity"/>
    <property type="evidence" value="ECO:0007669"/>
    <property type="project" value="UniProtKB-KW"/>
</dbReference>
<dbReference type="InterPro" id="IPR029063">
    <property type="entry name" value="SAM-dependent_MTases_sf"/>
</dbReference>
<sequence>MSSGYHSSRLVQDARRDVVWKALWRHHFRHQIRPDDTVLDLGCGYGEFINNVVARRRIGLDQWAGSADHLAPGVESVVAPVTDLGAIADGSIDFAFASNLFEHIPQEAFARVLEQLRGKLAKGGTLNILQPNYRYAYAEYFDDYTHVAIYSHVSLADFLAANGFEVIDLRPRFLPLTVKSRLPVSPTLIGLYLAMPFKPLGKQMLVRARPRD</sequence>
<keyword evidence="1" id="KW-0808">Transferase</keyword>
<accession>A0A7X1KB49</accession>
<gene>
    <name evidence="1" type="ORF">H7F49_04380</name>
</gene>
<dbReference type="GO" id="GO:0032259">
    <property type="term" value="P:methylation"/>
    <property type="evidence" value="ECO:0007669"/>
    <property type="project" value="UniProtKB-KW"/>
</dbReference>
<dbReference type="CDD" id="cd02440">
    <property type="entry name" value="AdoMet_MTases"/>
    <property type="match status" value="1"/>
</dbReference>
<name>A0A7X1KB49_9SPHN</name>
<dbReference type="Proteomes" id="UP000520156">
    <property type="component" value="Unassembled WGS sequence"/>
</dbReference>
<dbReference type="RefSeq" id="WP_185682362.1">
    <property type="nucleotide sequence ID" value="NZ_JACLAU010000004.1"/>
</dbReference>
<evidence type="ECO:0000313" key="1">
    <source>
        <dbReference type="EMBL" id="MBC2650931.1"/>
    </source>
</evidence>
<protein>
    <submittedName>
        <fullName evidence="1">Methyltransferase domain-containing protein</fullName>
    </submittedName>
</protein>
<dbReference type="SUPFAM" id="SSF53335">
    <property type="entry name" value="S-adenosyl-L-methionine-dependent methyltransferases"/>
    <property type="match status" value="1"/>
</dbReference>
<dbReference type="AlphaFoldDB" id="A0A7X1KB49"/>
<keyword evidence="1" id="KW-0489">Methyltransferase</keyword>
<organism evidence="1 2">
    <name type="scientific">Novosphingobium aerophilum</name>
    <dbReference type="NCBI Taxonomy" id="2839843"/>
    <lineage>
        <taxon>Bacteria</taxon>
        <taxon>Pseudomonadati</taxon>
        <taxon>Pseudomonadota</taxon>
        <taxon>Alphaproteobacteria</taxon>
        <taxon>Sphingomonadales</taxon>
        <taxon>Sphingomonadaceae</taxon>
        <taxon>Novosphingobium</taxon>
    </lineage>
</organism>